<keyword evidence="5" id="KW-0448">Lipopolysaccharide biosynthesis</keyword>
<proteinExistence type="predicted"/>
<name>A0ABU9BEE6_9BURK</name>
<keyword evidence="6 9" id="KW-1133">Transmembrane helix</keyword>
<dbReference type="GO" id="GO:0016757">
    <property type="term" value="F:glycosyltransferase activity"/>
    <property type="evidence" value="ECO:0007669"/>
    <property type="project" value="UniProtKB-KW"/>
</dbReference>
<keyword evidence="7 9" id="KW-0472">Membrane</keyword>
<evidence type="ECO:0000256" key="4">
    <source>
        <dbReference type="ARBA" id="ARBA00022692"/>
    </source>
</evidence>
<reference evidence="11 12" key="1">
    <citation type="submission" date="2024-04" db="EMBL/GenBank/DDBJ databases">
        <title>Novel species of the genus Ideonella isolated from streams.</title>
        <authorList>
            <person name="Lu H."/>
        </authorList>
    </citation>
    <scope>NUCLEOTIDE SEQUENCE [LARGE SCALE GENOMIC DNA]</scope>
    <source>
        <strain evidence="11 12">BYS139W</strain>
    </source>
</reference>
<dbReference type="RefSeq" id="WP_341376085.1">
    <property type="nucleotide sequence ID" value="NZ_JBBUTF010000022.1"/>
</dbReference>
<comment type="caution">
    <text evidence="11">The sequence shown here is derived from an EMBL/GenBank/DDBJ whole genome shotgun (WGS) entry which is preliminary data.</text>
</comment>
<evidence type="ECO:0000256" key="1">
    <source>
        <dbReference type="ARBA" id="ARBA00022475"/>
    </source>
</evidence>
<dbReference type="SUPFAM" id="SSF53448">
    <property type="entry name" value="Nucleotide-diphospho-sugar transferases"/>
    <property type="match status" value="1"/>
</dbReference>
<evidence type="ECO:0000256" key="9">
    <source>
        <dbReference type="SAM" id="Phobius"/>
    </source>
</evidence>
<keyword evidence="4 9" id="KW-0812">Transmembrane</keyword>
<evidence type="ECO:0000259" key="10">
    <source>
        <dbReference type="Pfam" id="PF00535"/>
    </source>
</evidence>
<feature type="transmembrane region" description="Helical" evidence="9">
    <location>
        <begin position="306"/>
        <end position="336"/>
    </location>
</feature>
<feature type="compositionally biased region" description="Low complexity" evidence="8">
    <location>
        <begin position="8"/>
        <end position="20"/>
    </location>
</feature>
<feature type="region of interest" description="Disordered" evidence="8">
    <location>
        <begin position="1"/>
        <end position="32"/>
    </location>
</feature>
<dbReference type="Gene3D" id="3.90.550.10">
    <property type="entry name" value="Spore Coat Polysaccharide Biosynthesis Protein SpsA, Chain A"/>
    <property type="match status" value="1"/>
</dbReference>
<feature type="transmembrane region" description="Helical" evidence="9">
    <location>
        <begin position="273"/>
        <end position="294"/>
    </location>
</feature>
<feature type="domain" description="Glycosyltransferase 2-like" evidence="10">
    <location>
        <begin position="40"/>
        <end position="204"/>
    </location>
</feature>
<dbReference type="Proteomes" id="UP001368500">
    <property type="component" value="Unassembled WGS sequence"/>
</dbReference>
<dbReference type="PANTHER" id="PTHR48090:SF3">
    <property type="entry name" value="UNDECAPRENYL-PHOSPHATE 4-DEOXY-4-FORMAMIDO-L-ARABINOSE TRANSFERASE"/>
    <property type="match status" value="1"/>
</dbReference>
<dbReference type="InterPro" id="IPR029044">
    <property type="entry name" value="Nucleotide-diphossugar_trans"/>
</dbReference>
<evidence type="ECO:0000313" key="11">
    <source>
        <dbReference type="EMBL" id="MEK8028298.1"/>
    </source>
</evidence>
<evidence type="ECO:0000256" key="3">
    <source>
        <dbReference type="ARBA" id="ARBA00022679"/>
    </source>
</evidence>
<dbReference type="Pfam" id="PF00535">
    <property type="entry name" value="Glycos_transf_2"/>
    <property type="match status" value="1"/>
</dbReference>
<keyword evidence="1" id="KW-1003">Cell membrane</keyword>
<dbReference type="InterPro" id="IPR001173">
    <property type="entry name" value="Glyco_trans_2-like"/>
</dbReference>
<evidence type="ECO:0000256" key="8">
    <source>
        <dbReference type="SAM" id="MobiDB-lite"/>
    </source>
</evidence>
<evidence type="ECO:0000256" key="6">
    <source>
        <dbReference type="ARBA" id="ARBA00022989"/>
    </source>
</evidence>
<evidence type="ECO:0000313" key="12">
    <source>
        <dbReference type="Proteomes" id="UP001368500"/>
    </source>
</evidence>
<gene>
    <name evidence="11" type="ORF">AACH11_20250</name>
</gene>
<dbReference type="PANTHER" id="PTHR48090">
    <property type="entry name" value="UNDECAPRENYL-PHOSPHATE 4-DEOXY-4-FORMAMIDO-L-ARABINOSE TRANSFERASE-RELATED"/>
    <property type="match status" value="1"/>
</dbReference>
<keyword evidence="3 11" id="KW-0808">Transferase</keyword>
<dbReference type="EMBL" id="JBBUTF010000022">
    <property type="protein sequence ID" value="MEK8028298.1"/>
    <property type="molecule type" value="Genomic_DNA"/>
</dbReference>
<evidence type="ECO:0000256" key="7">
    <source>
        <dbReference type="ARBA" id="ARBA00023136"/>
    </source>
</evidence>
<organism evidence="11 12">
    <name type="scientific">Pseudaquabacterium rugosum</name>
    <dbReference type="NCBI Taxonomy" id="2984194"/>
    <lineage>
        <taxon>Bacteria</taxon>
        <taxon>Pseudomonadati</taxon>
        <taxon>Pseudomonadota</taxon>
        <taxon>Betaproteobacteria</taxon>
        <taxon>Burkholderiales</taxon>
        <taxon>Sphaerotilaceae</taxon>
        <taxon>Pseudaquabacterium</taxon>
    </lineage>
</organism>
<keyword evidence="2 11" id="KW-0328">Glycosyltransferase</keyword>
<evidence type="ECO:0000256" key="2">
    <source>
        <dbReference type="ARBA" id="ARBA00022676"/>
    </source>
</evidence>
<sequence length="362" mass="39759">MSAVLQLPTATGPRAAPATPLSRPDADGPRAADPLAHRLSVVVPMYDEIDNVVPLIDAVQAALADHRWPWELIVVDDGSADGTGPALERHAARTGAHVRVLRLTRNFRQTAAMQAGIDAARGDVIVTMDGDLQNDPRDIPRLVERLLREDLDLVAGWRRERQDGWWLRKLPSRLANRLIRRTTGLHFQDLGCSLKAFRASVLRRVRLYGEMHRFIPAWLATVTSPARMAEEPVQHRARSHGQSKYGLSRTLRVLTDLVAMRFFLNFGSRPGHFFGVAGLLISGVGALILAGLLVEKLMGADVGTRPLLALGFFLVLGGLQFMTTGIIGELLIRIWYDGGQTLPYHLRATATPADAAGWHEAA</sequence>
<protein>
    <submittedName>
        <fullName evidence="11">Glycosyltransferase family 2 protein</fullName>
        <ecNumber evidence="11">2.4.-.-</ecNumber>
    </submittedName>
</protein>
<keyword evidence="12" id="KW-1185">Reference proteome</keyword>
<dbReference type="CDD" id="cd04187">
    <property type="entry name" value="DPM1_like_bac"/>
    <property type="match status" value="1"/>
</dbReference>
<dbReference type="EC" id="2.4.-.-" evidence="11"/>
<accession>A0ABU9BEE6</accession>
<evidence type="ECO:0000256" key="5">
    <source>
        <dbReference type="ARBA" id="ARBA00022985"/>
    </source>
</evidence>
<dbReference type="InterPro" id="IPR050256">
    <property type="entry name" value="Glycosyltransferase_2"/>
</dbReference>